<reference evidence="1" key="1">
    <citation type="submission" date="2014-12" db="EMBL/GenBank/DDBJ databases">
        <title>Insight into the proteome of Arion vulgaris.</title>
        <authorList>
            <person name="Aradska J."/>
            <person name="Bulat T."/>
            <person name="Smidak R."/>
            <person name="Sarate P."/>
            <person name="Gangsoo J."/>
            <person name="Sialana F."/>
            <person name="Bilban M."/>
            <person name="Lubec G."/>
        </authorList>
    </citation>
    <scope>NUCLEOTIDE SEQUENCE</scope>
    <source>
        <tissue evidence="1">Skin</tissue>
    </source>
</reference>
<evidence type="ECO:0000313" key="1">
    <source>
        <dbReference type="EMBL" id="CEK50680.1"/>
    </source>
</evidence>
<organism evidence="1">
    <name type="scientific">Arion vulgaris</name>
    <dbReference type="NCBI Taxonomy" id="1028688"/>
    <lineage>
        <taxon>Eukaryota</taxon>
        <taxon>Metazoa</taxon>
        <taxon>Spiralia</taxon>
        <taxon>Lophotrochozoa</taxon>
        <taxon>Mollusca</taxon>
        <taxon>Gastropoda</taxon>
        <taxon>Heterobranchia</taxon>
        <taxon>Euthyneura</taxon>
        <taxon>Panpulmonata</taxon>
        <taxon>Eupulmonata</taxon>
        <taxon>Stylommatophora</taxon>
        <taxon>Helicina</taxon>
        <taxon>Arionoidea</taxon>
        <taxon>Arionidae</taxon>
        <taxon>Arion</taxon>
    </lineage>
</organism>
<protein>
    <submittedName>
        <fullName evidence="1">Uncharacterized protein</fullName>
    </submittedName>
</protein>
<accession>A0A0B6Y579</accession>
<gene>
    <name evidence="1" type="primary">ORF11408</name>
</gene>
<name>A0A0B6Y579_9EUPU</name>
<proteinExistence type="predicted"/>
<dbReference type="AlphaFoldDB" id="A0A0B6Y579"/>
<feature type="non-terminal residue" evidence="1">
    <location>
        <position position="80"/>
    </location>
</feature>
<feature type="non-terminal residue" evidence="1">
    <location>
        <position position="1"/>
    </location>
</feature>
<dbReference type="EMBL" id="HACG01003815">
    <property type="protein sequence ID" value="CEK50680.1"/>
    <property type="molecule type" value="Transcribed_RNA"/>
</dbReference>
<sequence length="80" mass="9088">SRTASKIFVVNTLNIVKPADVEELSSDVNVEEPGCIVLSWTHSRLHREKVFRIKHKQIQDTVFSILADNIINTNFTTCGY</sequence>